<sequence length="278" mass="31616">RPEFALCDENDVVVVEHESWVLEHLFKAPDTWKVRGLPQSIEWERKYDGWIRVKRFYDDFNGTTFTLIYDIYGGRRIKLTVQGNVAPDNYRLVWKASGINRDLLKENKHYVGVYNEGEEAVVFDYSDVYRAFGDVTAVNTSEWATGKKIDLELYVGLVENRLWLDPNFGYETQGTAGYRVLGIGFDIAGSKFTLSEAGSATSITAYNYGSSTSTTKCAIYDSALNLVGETEENSPLLLDWTTYNFSPSVYLTAGDYWLLLWTSAVTDYWLPYDDGTTN</sequence>
<name>X1ULT0_9ZZZZ</name>
<accession>X1ULT0</accession>
<dbReference type="AlphaFoldDB" id="X1ULT0"/>
<reference evidence="1" key="1">
    <citation type="journal article" date="2014" name="Front. Microbiol.">
        <title>High frequency of phylogenetically diverse reductive dehalogenase-homologous genes in deep subseafloor sedimentary metagenomes.</title>
        <authorList>
            <person name="Kawai M."/>
            <person name="Futagami T."/>
            <person name="Toyoda A."/>
            <person name="Takaki Y."/>
            <person name="Nishi S."/>
            <person name="Hori S."/>
            <person name="Arai W."/>
            <person name="Tsubouchi T."/>
            <person name="Morono Y."/>
            <person name="Uchiyama I."/>
            <person name="Ito T."/>
            <person name="Fujiyama A."/>
            <person name="Inagaki F."/>
            <person name="Takami H."/>
        </authorList>
    </citation>
    <scope>NUCLEOTIDE SEQUENCE</scope>
    <source>
        <strain evidence="1">Expedition CK06-06</strain>
    </source>
</reference>
<evidence type="ECO:0000313" key="1">
    <source>
        <dbReference type="EMBL" id="GAI93314.1"/>
    </source>
</evidence>
<feature type="non-terminal residue" evidence="1">
    <location>
        <position position="1"/>
    </location>
</feature>
<feature type="non-terminal residue" evidence="1">
    <location>
        <position position="278"/>
    </location>
</feature>
<gene>
    <name evidence="1" type="ORF">S12H4_30864</name>
</gene>
<comment type="caution">
    <text evidence="1">The sequence shown here is derived from an EMBL/GenBank/DDBJ whole genome shotgun (WGS) entry which is preliminary data.</text>
</comment>
<proteinExistence type="predicted"/>
<protein>
    <submittedName>
        <fullName evidence="1">Uncharacterized protein</fullName>
    </submittedName>
</protein>
<organism evidence="1">
    <name type="scientific">marine sediment metagenome</name>
    <dbReference type="NCBI Taxonomy" id="412755"/>
    <lineage>
        <taxon>unclassified sequences</taxon>
        <taxon>metagenomes</taxon>
        <taxon>ecological metagenomes</taxon>
    </lineage>
</organism>
<dbReference type="EMBL" id="BARW01017956">
    <property type="protein sequence ID" value="GAI93314.1"/>
    <property type="molecule type" value="Genomic_DNA"/>
</dbReference>